<comment type="caution">
    <text evidence="1">The sequence shown here is derived from an EMBL/GenBank/DDBJ whole genome shotgun (WGS) entry which is preliminary data.</text>
</comment>
<dbReference type="RefSeq" id="WP_207861395.1">
    <property type="nucleotide sequence ID" value="NZ_JAFREP010000024.1"/>
</dbReference>
<gene>
    <name evidence="1" type="ORF">J3U88_23265</name>
</gene>
<proteinExistence type="predicted"/>
<name>A0A8J7Q9W6_9BACT</name>
<evidence type="ECO:0000313" key="1">
    <source>
        <dbReference type="EMBL" id="MBO1321421.1"/>
    </source>
</evidence>
<protein>
    <submittedName>
        <fullName evidence="1">Uncharacterized protein</fullName>
    </submittedName>
</protein>
<reference evidence="1" key="1">
    <citation type="submission" date="2021-03" db="EMBL/GenBank/DDBJ databases">
        <authorList>
            <person name="Wang G."/>
        </authorList>
    </citation>
    <scope>NUCLEOTIDE SEQUENCE</scope>
    <source>
        <strain evidence="1">KCTC 12899</strain>
    </source>
</reference>
<dbReference type="AlphaFoldDB" id="A0A8J7Q9W6"/>
<organism evidence="1 2">
    <name type="scientific">Acanthopleuribacter pedis</name>
    <dbReference type="NCBI Taxonomy" id="442870"/>
    <lineage>
        <taxon>Bacteria</taxon>
        <taxon>Pseudomonadati</taxon>
        <taxon>Acidobacteriota</taxon>
        <taxon>Holophagae</taxon>
        <taxon>Acanthopleuribacterales</taxon>
        <taxon>Acanthopleuribacteraceae</taxon>
        <taxon>Acanthopleuribacter</taxon>
    </lineage>
</organism>
<evidence type="ECO:0000313" key="2">
    <source>
        <dbReference type="Proteomes" id="UP000664417"/>
    </source>
</evidence>
<keyword evidence="2" id="KW-1185">Reference proteome</keyword>
<dbReference type="Proteomes" id="UP000664417">
    <property type="component" value="Unassembled WGS sequence"/>
</dbReference>
<accession>A0A8J7Q9W6</accession>
<sequence length="163" mass="17935">MIAPLSDCFAELQALCTALNLQAPSRGEDPVQVILPLRDHGLVFLAYQPAAAAVTLTYRFFEAKPSPALYEALLIANLSAEPVDTRLGLELAGDCILFEGSYRPGCCDGDLTHYTQTFVNQIRRWTHFLATHHGDPTQPLGFEPEPVPETVLSTTQPHTRQFA</sequence>
<dbReference type="EMBL" id="JAFREP010000024">
    <property type="protein sequence ID" value="MBO1321421.1"/>
    <property type="molecule type" value="Genomic_DNA"/>
</dbReference>